<evidence type="ECO:0000256" key="1">
    <source>
        <dbReference type="SAM" id="MobiDB-lite"/>
    </source>
</evidence>
<protein>
    <recommendedName>
        <fullName evidence="2">Transposase (putative) gypsy type domain-containing protein</fullName>
    </recommendedName>
</protein>
<proteinExistence type="predicted"/>
<feature type="compositionally biased region" description="Low complexity" evidence="1">
    <location>
        <begin position="438"/>
        <end position="447"/>
    </location>
</feature>
<organism evidence="3 4">
    <name type="scientific">Lolium multiflorum</name>
    <name type="common">Italian ryegrass</name>
    <name type="synonym">Lolium perenne subsp. multiflorum</name>
    <dbReference type="NCBI Taxonomy" id="4521"/>
    <lineage>
        <taxon>Eukaryota</taxon>
        <taxon>Viridiplantae</taxon>
        <taxon>Streptophyta</taxon>
        <taxon>Embryophyta</taxon>
        <taxon>Tracheophyta</taxon>
        <taxon>Spermatophyta</taxon>
        <taxon>Magnoliopsida</taxon>
        <taxon>Liliopsida</taxon>
        <taxon>Poales</taxon>
        <taxon>Poaceae</taxon>
        <taxon>BOP clade</taxon>
        <taxon>Pooideae</taxon>
        <taxon>Poodae</taxon>
        <taxon>Poeae</taxon>
        <taxon>Poeae Chloroplast Group 2 (Poeae type)</taxon>
        <taxon>Loliodinae</taxon>
        <taxon>Loliinae</taxon>
        <taxon>Lolium</taxon>
    </lineage>
</organism>
<feature type="compositionally biased region" description="Acidic residues" evidence="1">
    <location>
        <begin position="36"/>
        <end position="48"/>
    </location>
</feature>
<reference evidence="3" key="1">
    <citation type="submission" date="2023-07" db="EMBL/GenBank/DDBJ databases">
        <title>A chromosome-level genome assembly of Lolium multiflorum.</title>
        <authorList>
            <person name="Chen Y."/>
            <person name="Copetti D."/>
            <person name="Kolliker R."/>
            <person name="Studer B."/>
        </authorList>
    </citation>
    <scope>NUCLEOTIDE SEQUENCE</scope>
    <source>
        <strain evidence="3">02402/16</strain>
        <tissue evidence="3">Leaf</tissue>
    </source>
</reference>
<sequence>MSSEDFLPELSASTQQSESPGISSGEEPPVDQAADGLEEDLAQTEEEVGSSGQATGDQGKKAGSSSQGAAAISSGIDLDSYTRGAWMGSDVTQAEIDWLYRSRRIPEKVWCRIPGEERQPEPEPREYVLFAAHFERGLGLPASDFFRHFLDFYELQPHHLLGNPIFYLSSFTAFMEGFAELCPDRQEPSSFAPSRQFHDDADADPYVKGRQKMGPTHFKLPVRPSADENPQVLEHVAPLAAEVGQEFLDNLASKGRKNKAPADGAETSGASRVRKAPASDVASDKAPPAKRIKKAGRKRAREIPVASGVALSLSRSATGMRLEASEDAARTCPPPTSLVPSGAGKSPSSHRGGNTSSGCAVPNPPDFRAEEEFISPPEPQDTGASNMGAGTEDTGRSEPLVPPVHDKKKKKATTSSPPKARPATPSPAKNAPAPPPATSARKPAPAL</sequence>
<feature type="compositionally biased region" description="Basic residues" evidence="1">
    <location>
        <begin position="288"/>
        <end position="300"/>
    </location>
</feature>
<dbReference type="InterPro" id="IPR007321">
    <property type="entry name" value="Transposase_28"/>
</dbReference>
<evidence type="ECO:0000313" key="4">
    <source>
        <dbReference type="Proteomes" id="UP001231189"/>
    </source>
</evidence>
<dbReference type="Proteomes" id="UP001231189">
    <property type="component" value="Unassembled WGS sequence"/>
</dbReference>
<dbReference type="PANTHER" id="PTHR33026">
    <property type="entry name" value="OS06G0360600 PROTEIN"/>
    <property type="match status" value="1"/>
</dbReference>
<dbReference type="Pfam" id="PF04195">
    <property type="entry name" value="Transposase_28"/>
    <property type="match status" value="1"/>
</dbReference>
<evidence type="ECO:0000259" key="2">
    <source>
        <dbReference type="Pfam" id="PF04195"/>
    </source>
</evidence>
<accession>A0AAD8VGH9</accession>
<feature type="region of interest" description="Disordered" evidence="1">
    <location>
        <begin position="253"/>
        <end position="447"/>
    </location>
</feature>
<feature type="compositionally biased region" description="Low complexity" evidence="1">
    <location>
        <begin position="17"/>
        <end position="27"/>
    </location>
</feature>
<gene>
    <name evidence="3" type="ORF">QYE76_029242</name>
</gene>
<feature type="region of interest" description="Disordered" evidence="1">
    <location>
        <begin position="1"/>
        <end position="67"/>
    </location>
</feature>
<dbReference type="PANTHER" id="PTHR33026:SF7">
    <property type="entry name" value="OS03G0100275 PROTEIN"/>
    <property type="match status" value="1"/>
</dbReference>
<dbReference type="EMBL" id="JAUUTY010000007">
    <property type="protein sequence ID" value="KAK1605569.1"/>
    <property type="molecule type" value="Genomic_DNA"/>
</dbReference>
<keyword evidence="4" id="KW-1185">Reference proteome</keyword>
<comment type="caution">
    <text evidence="3">The sequence shown here is derived from an EMBL/GenBank/DDBJ whole genome shotgun (WGS) entry which is preliminary data.</text>
</comment>
<feature type="domain" description="Transposase (putative) gypsy type" evidence="2">
    <location>
        <begin position="128"/>
        <end position="183"/>
    </location>
</feature>
<feature type="compositionally biased region" description="Low complexity" evidence="1">
    <location>
        <begin position="413"/>
        <end position="431"/>
    </location>
</feature>
<name>A0AAD8VGH9_LOLMU</name>
<feature type="compositionally biased region" description="Polar residues" evidence="1">
    <location>
        <begin position="346"/>
        <end position="358"/>
    </location>
</feature>
<dbReference type="AlphaFoldDB" id="A0AAD8VGH9"/>
<evidence type="ECO:0000313" key="3">
    <source>
        <dbReference type="EMBL" id="KAK1605569.1"/>
    </source>
</evidence>